<evidence type="ECO:0000313" key="13">
    <source>
        <dbReference type="Proteomes" id="UP000315095"/>
    </source>
</evidence>
<dbReference type="InterPro" id="IPR000983">
    <property type="entry name" value="Bac_GSPG_pilin"/>
</dbReference>
<name>A0A4P5P4A5_9PROT</name>
<gene>
    <name evidence="12" type="ORF">MSKU9_3117</name>
</gene>
<comment type="similarity">
    <text evidence="2">Belongs to the GSP G family.</text>
</comment>
<dbReference type="SUPFAM" id="SSF54523">
    <property type="entry name" value="Pili subunits"/>
    <property type="match status" value="1"/>
</dbReference>
<dbReference type="InterPro" id="IPR010054">
    <property type="entry name" value="Type2_sec_GspG"/>
</dbReference>
<protein>
    <recommendedName>
        <fullName evidence="3">Type II secretion system core protein G</fullName>
    </recommendedName>
</protein>
<dbReference type="GO" id="GO:0015627">
    <property type="term" value="C:type II protein secretion system complex"/>
    <property type="evidence" value="ECO:0007669"/>
    <property type="project" value="InterPro"/>
</dbReference>
<feature type="transmembrane region" description="Helical" evidence="10">
    <location>
        <begin position="39"/>
        <end position="63"/>
    </location>
</feature>
<sequence>MTPRNHLQNARKERQFISGKRKNVVRFIGFHEKRDEAGFTLIELLVVIAILGLLIGLVAPAALRQLGGARASIARQSIERMGQILDLYKLDVGSYPSTDEGLQALVARPTDSETWNGPYVKDSHPLLDPWNHPYIYRNPSDRPGHDYDLCSAGPAGHGDDPAHQICNP</sequence>
<evidence type="ECO:0000256" key="8">
    <source>
        <dbReference type="ARBA" id="ARBA00022989"/>
    </source>
</evidence>
<dbReference type="GO" id="GO:0015628">
    <property type="term" value="P:protein secretion by the type II secretion system"/>
    <property type="evidence" value="ECO:0007669"/>
    <property type="project" value="InterPro"/>
</dbReference>
<dbReference type="PANTHER" id="PTHR30093">
    <property type="entry name" value="GENERAL SECRETION PATHWAY PROTEIN G"/>
    <property type="match status" value="1"/>
</dbReference>
<keyword evidence="4" id="KW-1003">Cell membrane</keyword>
<dbReference type="GO" id="GO:0005886">
    <property type="term" value="C:plasma membrane"/>
    <property type="evidence" value="ECO:0007669"/>
    <property type="project" value="UniProtKB-SubCell"/>
</dbReference>
<evidence type="ECO:0000256" key="6">
    <source>
        <dbReference type="ARBA" id="ARBA00022519"/>
    </source>
</evidence>
<dbReference type="Gene3D" id="3.30.700.10">
    <property type="entry name" value="Glycoprotein, Type 4 Pilin"/>
    <property type="match status" value="1"/>
</dbReference>
<dbReference type="PRINTS" id="PR00813">
    <property type="entry name" value="BCTERIALGSPG"/>
</dbReference>
<comment type="subcellular location">
    <subcellularLocation>
        <location evidence="1">Cell inner membrane</location>
        <topology evidence="1">Single-pass membrane protein</topology>
    </subcellularLocation>
</comment>
<dbReference type="PROSITE" id="PS00409">
    <property type="entry name" value="PROKAR_NTER_METHYL"/>
    <property type="match status" value="1"/>
</dbReference>
<dbReference type="PANTHER" id="PTHR30093:SF44">
    <property type="entry name" value="TYPE II SECRETION SYSTEM CORE PROTEIN G"/>
    <property type="match status" value="1"/>
</dbReference>
<evidence type="ECO:0000256" key="5">
    <source>
        <dbReference type="ARBA" id="ARBA00022481"/>
    </source>
</evidence>
<dbReference type="NCBIfam" id="TIGR01710">
    <property type="entry name" value="typeII_sec_gspG"/>
    <property type="match status" value="1"/>
</dbReference>
<dbReference type="Pfam" id="PF07963">
    <property type="entry name" value="N_methyl"/>
    <property type="match status" value="1"/>
</dbReference>
<feature type="domain" description="Type II secretion system protein GspG C-terminal" evidence="11">
    <location>
        <begin position="63"/>
        <end position="158"/>
    </location>
</feature>
<comment type="caution">
    <text evidence="12">The sequence shown here is derived from an EMBL/GenBank/DDBJ whole genome shotgun (WGS) entry which is preliminary data.</text>
</comment>
<evidence type="ECO:0000256" key="7">
    <source>
        <dbReference type="ARBA" id="ARBA00022692"/>
    </source>
</evidence>
<reference evidence="13" key="1">
    <citation type="submission" date="2017-01" db="EMBL/GenBank/DDBJ databases">
        <title>Komagataeibacter sp. MSKU9 whole genome sequencing project.</title>
        <authorList>
            <person name="Matsutani M."/>
            <person name="Naloka K."/>
            <person name="Theeragool G."/>
            <person name="Yakushi T."/>
            <person name="Matsushita K."/>
        </authorList>
    </citation>
    <scope>NUCLEOTIDE SEQUENCE [LARGE SCALE GENOMIC DNA]</scope>
    <source>
        <strain evidence="13">MSKU9</strain>
    </source>
</reference>
<dbReference type="InterPro" id="IPR013545">
    <property type="entry name" value="T2SS_protein-GspG_C"/>
</dbReference>
<dbReference type="Pfam" id="PF08334">
    <property type="entry name" value="T2SSG"/>
    <property type="match status" value="1"/>
</dbReference>
<proteinExistence type="inferred from homology"/>
<keyword evidence="8 10" id="KW-1133">Transmembrane helix</keyword>
<evidence type="ECO:0000256" key="4">
    <source>
        <dbReference type="ARBA" id="ARBA00022475"/>
    </source>
</evidence>
<evidence type="ECO:0000259" key="11">
    <source>
        <dbReference type="Pfam" id="PF08334"/>
    </source>
</evidence>
<evidence type="ECO:0000256" key="9">
    <source>
        <dbReference type="ARBA" id="ARBA00023136"/>
    </source>
</evidence>
<dbReference type="InterPro" id="IPR012902">
    <property type="entry name" value="N_methyl_site"/>
</dbReference>
<dbReference type="InterPro" id="IPR045584">
    <property type="entry name" value="Pilin-like"/>
</dbReference>
<dbReference type="NCBIfam" id="TIGR02532">
    <property type="entry name" value="IV_pilin_GFxxxE"/>
    <property type="match status" value="1"/>
</dbReference>
<keyword evidence="5" id="KW-0488">Methylation</keyword>
<keyword evidence="13" id="KW-1185">Reference proteome</keyword>
<evidence type="ECO:0000313" key="12">
    <source>
        <dbReference type="EMBL" id="GCE84976.1"/>
    </source>
</evidence>
<evidence type="ECO:0000256" key="3">
    <source>
        <dbReference type="ARBA" id="ARBA00020042"/>
    </source>
</evidence>
<keyword evidence="7 10" id="KW-0812">Transmembrane</keyword>
<keyword evidence="6" id="KW-0997">Cell inner membrane</keyword>
<organism evidence="12 13">
    <name type="scientific">Komagataeibacter diospyri</name>
    <dbReference type="NCBI Taxonomy" id="1932662"/>
    <lineage>
        <taxon>Bacteria</taxon>
        <taxon>Pseudomonadati</taxon>
        <taxon>Pseudomonadota</taxon>
        <taxon>Alphaproteobacteria</taxon>
        <taxon>Acetobacterales</taxon>
        <taxon>Acetobacteraceae</taxon>
        <taxon>Komagataeibacter</taxon>
    </lineage>
</organism>
<keyword evidence="9 10" id="KW-0472">Membrane</keyword>
<accession>A0A4P5P4A5</accession>
<evidence type="ECO:0000256" key="10">
    <source>
        <dbReference type="SAM" id="Phobius"/>
    </source>
</evidence>
<evidence type="ECO:0000256" key="1">
    <source>
        <dbReference type="ARBA" id="ARBA00004377"/>
    </source>
</evidence>
<dbReference type="AlphaFoldDB" id="A0A4P5P4A5"/>
<dbReference type="EMBL" id="BDLU01000066">
    <property type="protein sequence ID" value="GCE84976.1"/>
    <property type="molecule type" value="Genomic_DNA"/>
</dbReference>
<evidence type="ECO:0000256" key="2">
    <source>
        <dbReference type="ARBA" id="ARBA00009984"/>
    </source>
</evidence>
<dbReference type="OrthoDB" id="9795612at2"/>
<dbReference type="Proteomes" id="UP000315095">
    <property type="component" value="Unassembled WGS sequence"/>
</dbReference>